<dbReference type="SUPFAM" id="SSF46548">
    <property type="entry name" value="alpha-helical ferredoxin"/>
    <property type="match status" value="1"/>
</dbReference>
<keyword evidence="10" id="KW-0408">Iron</keyword>
<evidence type="ECO:0000256" key="9">
    <source>
        <dbReference type="ARBA" id="ARBA00022989"/>
    </source>
</evidence>
<dbReference type="Pfam" id="PF03116">
    <property type="entry name" value="NQR2_RnfD_RnfE"/>
    <property type="match status" value="1"/>
</dbReference>
<evidence type="ECO:0000256" key="3">
    <source>
        <dbReference type="ARBA" id="ARBA00022553"/>
    </source>
</evidence>
<dbReference type="STRING" id="48256.CLHUN_05010"/>
<organism evidence="16 17">
    <name type="scientific">Ruminiclostridium hungatei</name>
    <name type="common">Clostridium hungatei</name>
    <dbReference type="NCBI Taxonomy" id="48256"/>
    <lineage>
        <taxon>Bacteria</taxon>
        <taxon>Bacillati</taxon>
        <taxon>Bacillota</taxon>
        <taxon>Clostridia</taxon>
        <taxon>Eubacteriales</taxon>
        <taxon>Oscillospiraceae</taxon>
        <taxon>Ruminiclostridium</taxon>
    </lineage>
</organism>
<evidence type="ECO:0000313" key="17">
    <source>
        <dbReference type="Proteomes" id="UP000191554"/>
    </source>
</evidence>
<dbReference type="Gene3D" id="3.40.50.11540">
    <property type="entry name" value="NADH-ubiquinone oxidoreductase 51kDa subunit"/>
    <property type="match status" value="1"/>
</dbReference>
<evidence type="ECO:0000259" key="14">
    <source>
        <dbReference type="Pfam" id="PF01512"/>
    </source>
</evidence>
<dbReference type="PANTHER" id="PTHR43034:SF2">
    <property type="entry name" value="ION-TRANSLOCATING OXIDOREDUCTASE COMPLEX SUBUNIT C"/>
    <property type="match status" value="1"/>
</dbReference>
<dbReference type="InterPro" id="IPR017896">
    <property type="entry name" value="4Fe4S_Fe-S-bd"/>
</dbReference>
<dbReference type="RefSeq" id="WP_165755636.1">
    <property type="nucleotide sequence ID" value="NZ_MZGX01000002.1"/>
</dbReference>
<proteinExistence type="predicted"/>
<keyword evidence="5" id="KW-0288">FMN</keyword>
<dbReference type="GO" id="GO:0016020">
    <property type="term" value="C:membrane"/>
    <property type="evidence" value="ECO:0007669"/>
    <property type="project" value="InterPro"/>
</dbReference>
<evidence type="ECO:0000313" key="16">
    <source>
        <dbReference type="EMBL" id="OPX46026.1"/>
    </source>
</evidence>
<keyword evidence="7" id="KW-0479">Metal-binding</keyword>
<evidence type="ECO:0000256" key="8">
    <source>
        <dbReference type="ARBA" id="ARBA00022967"/>
    </source>
</evidence>
<keyword evidence="2" id="KW-0004">4Fe-4S</keyword>
<evidence type="ECO:0000256" key="11">
    <source>
        <dbReference type="ARBA" id="ARBA00023014"/>
    </source>
</evidence>
<dbReference type="InterPro" id="IPR010208">
    <property type="entry name" value="Ion_transpt_RnfC/RsxC"/>
</dbReference>
<dbReference type="EMBL" id="MZGX01000002">
    <property type="protein sequence ID" value="OPX46026.1"/>
    <property type="molecule type" value="Genomic_DNA"/>
</dbReference>
<dbReference type="InterPro" id="IPR004338">
    <property type="entry name" value="NqrB/RnfD"/>
</dbReference>
<comment type="caution">
    <text evidence="16">The sequence shown here is derived from an EMBL/GenBank/DDBJ whole genome shotgun (WGS) entry which is preliminary data.</text>
</comment>
<evidence type="ECO:0000256" key="4">
    <source>
        <dbReference type="ARBA" id="ARBA00022630"/>
    </source>
</evidence>
<dbReference type="InterPro" id="IPR017900">
    <property type="entry name" value="4Fe4S_Fe_S_CS"/>
</dbReference>
<dbReference type="GO" id="GO:0009055">
    <property type="term" value="F:electron transfer activity"/>
    <property type="evidence" value="ECO:0007669"/>
    <property type="project" value="InterPro"/>
</dbReference>
<keyword evidence="8" id="KW-1278">Translocase</keyword>
<dbReference type="GO" id="GO:0051539">
    <property type="term" value="F:4 iron, 4 sulfur cluster binding"/>
    <property type="evidence" value="ECO:0007669"/>
    <property type="project" value="UniProtKB-KW"/>
</dbReference>
<dbReference type="Gene3D" id="3.30.70.20">
    <property type="match status" value="1"/>
</dbReference>
<accession>A0A1V4SRE6</accession>
<keyword evidence="3" id="KW-0597">Phosphoprotein</keyword>
<feature type="transmembrane region" description="Helical" evidence="13">
    <location>
        <begin position="218"/>
        <end position="244"/>
    </location>
</feature>
<dbReference type="InterPro" id="IPR011538">
    <property type="entry name" value="Nuo51_FMN-bd"/>
</dbReference>
<evidence type="ECO:0000256" key="12">
    <source>
        <dbReference type="ARBA" id="ARBA00023136"/>
    </source>
</evidence>
<dbReference type="Pfam" id="PF01512">
    <property type="entry name" value="Complex1_51K"/>
    <property type="match status" value="1"/>
</dbReference>
<keyword evidence="9 13" id="KW-1133">Transmembrane helix</keyword>
<evidence type="ECO:0000256" key="13">
    <source>
        <dbReference type="SAM" id="Phobius"/>
    </source>
</evidence>
<keyword evidence="4" id="KW-0285">Flavoprotein</keyword>
<dbReference type="Proteomes" id="UP000191554">
    <property type="component" value="Unassembled WGS sequence"/>
</dbReference>
<keyword evidence="1" id="KW-0813">Transport</keyword>
<dbReference type="AlphaFoldDB" id="A0A1V4SRE6"/>
<dbReference type="InterPro" id="IPR037225">
    <property type="entry name" value="Nuo51_FMN-bd_sf"/>
</dbReference>
<feature type="domain" description="NADH-ubiquinone oxidoreductase 51kDa subunit FMN-binding" evidence="14">
    <location>
        <begin position="303"/>
        <end position="438"/>
    </location>
</feature>
<dbReference type="PANTHER" id="PTHR43034">
    <property type="entry name" value="ION-TRANSLOCATING OXIDOREDUCTASE COMPLEX SUBUNIT C"/>
    <property type="match status" value="1"/>
</dbReference>
<name>A0A1V4SRE6_RUMHU</name>
<evidence type="ECO:0000256" key="5">
    <source>
        <dbReference type="ARBA" id="ARBA00022643"/>
    </source>
</evidence>
<keyword evidence="11" id="KW-0411">Iron-sulfur</keyword>
<evidence type="ECO:0000256" key="10">
    <source>
        <dbReference type="ARBA" id="ARBA00023004"/>
    </source>
</evidence>
<feature type="transmembrane region" description="Helical" evidence="13">
    <location>
        <begin position="16"/>
        <end position="33"/>
    </location>
</feature>
<reference evidence="16 17" key="1">
    <citation type="submission" date="2017-03" db="EMBL/GenBank/DDBJ databases">
        <title>Genome sequence of Clostridium hungatei DSM 14427.</title>
        <authorList>
            <person name="Poehlein A."/>
            <person name="Daniel R."/>
        </authorList>
    </citation>
    <scope>NUCLEOTIDE SEQUENCE [LARGE SCALE GENOMIC DNA]</scope>
    <source>
        <strain evidence="16 17">DSM 14427</strain>
    </source>
</reference>
<protein>
    <submittedName>
        <fullName evidence="16">Electron transport complex subunit RnfC</fullName>
    </submittedName>
</protein>
<keyword evidence="6 13" id="KW-0812">Transmembrane</keyword>
<evidence type="ECO:0000256" key="7">
    <source>
        <dbReference type="ARBA" id="ARBA00022723"/>
    </source>
</evidence>
<feature type="transmembrane region" description="Helical" evidence="13">
    <location>
        <begin position="111"/>
        <end position="130"/>
    </location>
</feature>
<dbReference type="GO" id="GO:0046872">
    <property type="term" value="F:metal ion binding"/>
    <property type="evidence" value="ECO:0007669"/>
    <property type="project" value="UniProtKB-KW"/>
</dbReference>
<evidence type="ECO:0000256" key="2">
    <source>
        <dbReference type="ARBA" id="ARBA00022485"/>
    </source>
</evidence>
<feature type="transmembrane region" description="Helical" evidence="13">
    <location>
        <begin position="39"/>
        <end position="56"/>
    </location>
</feature>
<keyword evidence="12 13" id="KW-0472">Membrane</keyword>
<sequence length="591" mass="63726">MNTFSLIRTRWSNEKVMTAVFGVLAMYLLPSWIRQPESIPAFLAVVAAALLTDSVLNLIRYRCPVCGVSAAVTAGVFYILTPGTALWVRIAGVAAALLAGKHLWGGTGKNPINPALAGVLAIGLVLPMNAPDFTPQLSMLPALLLSIPFIRFRPYAAAGFMAGMAAAMVFRQNFGFDSYLEYGAIFWGCLVLTDPVTVSPRPVLGAAGGAFTGAVSMLLSGSTVVMAGSILIFNVICFIADRYLELPSGNMRRGKPVDGVIARNSEVLFFDLSQSKEEIRQGAEEKAAVPEFSSQEILQRLERNGVVGMGGAAFPTAEKIRSVMRAREEKKYFIINAVECDPGLIHDGWLMDRCMEEICAGIKLMQQCVAFEVVVMAVKETKTIKACNVNVAKVPDYYPAGAEKELIRLVLGRELSVGDIPAEKGILVLNVQTVFAIFEAVVRNKRALTKFITVADMNTKTAYVVKTKLGADIRAVADKLPLTPGNIFAGGGAMQCGNVYANDVVDKHVNFIAVSRFPGYKESVLCSRCGFCDKNCPMGLGVSRISQFVEQGKLEKAKKYRPESCLQCGNCSRVCLAGRNLAARVRAAKAG</sequence>
<gene>
    <name evidence="16" type="primary">rnfC</name>
    <name evidence="16" type="ORF">CLHUN_05010</name>
</gene>
<dbReference type="Pfam" id="PF12838">
    <property type="entry name" value="Fer4_7"/>
    <property type="match status" value="1"/>
</dbReference>
<feature type="transmembrane region" description="Helical" evidence="13">
    <location>
        <begin position="179"/>
        <end position="198"/>
    </location>
</feature>
<feature type="transmembrane region" description="Helical" evidence="13">
    <location>
        <begin position="150"/>
        <end position="170"/>
    </location>
</feature>
<keyword evidence="17" id="KW-1185">Reference proteome</keyword>
<dbReference type="SUPFAM" id="SSF142019">
    <property type="entry name" value="Nqo1 FMN-binding domain-like"/>
    <property type="match status" value="1"/>
</dbReference>
<feature type="domain" description="4Fe-4S ferredoxin-type" evidence="15">
    <location>
        <begin position="526"/>
        <end position="577"/>
    </location>
</feature>
<evidence type="ECO:0000259" key="15">
    <source>
        <dbReference type="Pfam" id="PF12838"/>
    </source>
</evidence>
<evidence type="ECO:0000256" key="6">
    <source>
        <dbReference type="ARBA" id="ARBA00022692"/>
    </source>
</evidence>
<dbReference type="GO" id="GO:0055085">
    <property type="term" value="P:transmembrane transport"/>
    <property type="evidence" value="ECO:0007669"/>
    <property type="project" value="InterPro"/>
</dbReference>
<evidence type="ECO:0000256" key="1">
    <source>
        <dbReference type="ARBA" id="ARBA00022448"/>
    </source>
</evidence>
<dbReference type="PROSITE" id="PS00198">
    <property type="entry name" value="4FE4S_FER_1"/>
    <property type="match status" value="1"/>
</dbReference>